<dbReference type="AlphaFoldDB" id="A0A8J2WN52"/>
<organism evidence="2 3">
    <name type="scientific">Daphnia galeata</name>
    <dbReference type="NCBI Taxonomy" id="27404"/>
    <lineage>
        <taxon>Eukaryota</taxon>
        <taxon>Metazoa</taxon>
        <taxon>Ecdysozoa</taxon>
        <taxon>Arthropoda</taxon>
        <taxon>Crustacea</taxon>
        <taxon>Branchiopoda</taxon>
        <taxon>Diplostraca</taxon>
        <taxon>Cladocera</taxon>
        <taxon>Anomopoda</taxon>
        <taxon>Daphniidae</taxon>
        <taxon>Daphnia</taxon>
    </lineage>
</organism>
<evidence type="ECO:0000256" key="1">
    <source>
        <dbReference type="SAM" id="SignalP"/>
    </source>
</evidence>
<name>A0A8J2WN52_9CRUS</name>
<protein>
    <recommendedName>
        <fullName evidence="4">Lipocalin/cytosolic fatty-acid binding domain-containing protein</fullName>
    </recommendedName>
</protein>
<evidence type="ECO:0008006" key="4">
    <source>
        <dbReference type="Google" id="ProtNLM"/>
    </source>
</evidence>
<feature type="signal peptide" evidence="1">
    <location>
        <begin position="1"/>
        <end position="20"/>
    </location>
</feature>
<accession>A0A8J2WN52</accession>
<comment type="caution">
    <text evidence="2">The sequence shown here is derived from an EMBL/GenBank/DDBJ whole genome shotgun (WGS) entry which is preliminary data.</text>
</comment>
<dbReference type="Proteomes" id="UP000789390">
    <property type="component" value="Unassembled WGS sequence"/>
</dbReference>
<dbReference type="EMBL" id="CAKKLH010000309">
    <property type="protein sequence ID" value="CAH0111000.1"/>
    <property type="molecule type" value="Genomic_DNA"/>
</dbReference>
<evidence type="ECO:0000313" key="3">
    <source>
        <dbReference type="Proteomes" id="UP000789390"/>
    </source>
</evidence>
<gene>
    <name evidence="2" type="ORF">DGAL_LOCUS14609</name>
</gene>
<feature type="chain" id="PRO_5035194204" description="Lipocalin/cytosolic fatty-acid binding domain-containing protein" evidence="1">
    <location>
        <begin position="21"/>
        <end position="142"/>
    </location>
</feature>
<keyword evidence="1" id="KW-0732">Signal</keyword>
<keyword evidence="3" id="KW-1185">Reference proteome</keyword>
<proteinExistence type="predicted"/>
<reference evidence="2" key="1">
    <citation type="submission" date="2021-11" db="EMBL/GenBank/DDBJ databases">
        <authorList>
            <person name="Schell T."/>
        </authorList>
    </citation>
    <scope>NUCLEOTIDE SEQUENCE</scope>
    <source>
        <strain evidence="2">M5</strain>
    </source>
</reference>
<evidence type="ECO:0000313" key="2">
    <source>
        <dbReference type="EMBL" id="CAH0111000.1"/>
    </source>
</evidence>
<sequence length="142" mass="16085">MKNASIIFFVVFQVIVKSHLSLNQSAKWPLQFSFTGYGRQNQDFLMKNSPTNITVNVAQTDTLMGCVVNFTIYKGDNDFTGKLDRERMEMKGIENDVVERSLFFTRNGAFIAKNLTSTSRLTGNYSKTFKSGRKNKAKCLSV</sequence>